<evidence type="ECO:0000256" key="6">
    <source>
        <dbReference type="HAMAP-Rule" id="MF_01216"/>
    </source>
</evidence>
<dbReference type="InterPro" id="IPR029039">
    <property type="entry name" value="Flavoprotein-like_sf"/>
</dbReference>
<dbReference type="Proteomes" id="UP001501777">
    <property type="component" value="Unassembled WGS sequence"/>
</dbReference>
<comment type="caution">
    <text evidence="9">The sequence shown here is derived from an EMBL/GenBank/DDBJ whole genome shotgun (WGS) entry which is preliminary data.</text>
</comment>
<evidence type="ECO:0000256" key="5">
    <source>
        <dbReference type="ARBA" id="ARBA00048542"/>
    </source>
</evidence>
<keyword evidence="10" id="KW-1185">Reference proteome</keyword>
<proteinExistence type="inferred from homology"/>
<dbReference type="HAMAP" id="MF_01216">
    <property type="entry name" value="Azoreductase_type1"/>
    <property type="match status" value="1"/>
</dbReference>
<dbReference type="InterPro" id="IPR003680">
    <property type="entry name" value="Flavodoxin_fold"/>
</dbReference>
<sequence length="223" mass="24046">MNLLRVDASIRSEGSVSRQLGDAVEQQWRQQHPDGTVTRRDVGSAPLPPLWHAGVPGSHLPPEQRTPEQARAAALVDELVGELLAADAIVIGAPIYNWGVPQGLKQWIDLICLDARPAASDGTFLAGRQAIVVESRGGGYDPGTPREGWDFVTPYLTRLLGDAWGLELSFARAELTSADQNPAMAFLREQAKEQLAEAETSAASHVTAVLDRLRSGARTNPSR</sequence>
<evidence type="ECO:0000256" key="1">
    <source>
        <dbReference type="ARBA" id="ARBA00022630"/>
    </source>
</evidence>
<dbReference type="SUPFAM" id="SSF52218">
    <property type="entry name" value="Flavoproteins"/>
    <property type="match status" value="1"/>
</dbReference>
<name>A0ABN3N7J1_STRLO</name>
<evidence type="ECO:0000259" key="8">
    <source>
        <dbReference type="Pfam" id="PF02525"/>
    </source>
</evidence>
<dbReference type="EMBL" id="BAAASG010000023">
    <property type="protein sequence ID" value="GAA2515893.1"/>
    <property type="molecule type" value="Genomic_DNA"/>
</dbReference>
<comment type="function">
    <text evidence="6">Quinone reductase that provides resistance to thiol-specific stress caused by electrophilic quinones.</text>
</comment>
<dbReference type="Gene3D" id="3.40.50.360">
    <property type="match status" value="1"/>
</dbReference>
<comment type="catalytic activity">
    <reaction evidence="5">
        <text>N,N-dimethyl-1,4-phenylenediamine + anthranilate + 2 NAD(+) = 2-(4-dimethylaminophenyl)diazenylbenzoate + 2 NADH + 2 H(+)</text>
        <dbReference type="Rhea" id="RHEA:55872"/>
        <dbReference type="ChEBI" id="CHEBI:15378"/>
        <dbReference type="ChEBI" id="CHEBI:15783"/>
        <dbReference type="ChEBI" id="CHEBI:16567"/>
        <dbReference type="ChEBI" id="CHEBI:57540"/>
        <dbReference type="ChEBI" id="CHEBI:57945"/>
        <dbReference type="ChEBI" id="CHEBI:71579"/>
        <dbReference type="EC" id="1.7.1.17"/>
    </reaction>
    <physiologicalReaction direction="right-to-left" evidence="5">
        <dbReference type="Rhea" id="RHEA:55874"/>
    </physiologicalReaction>
</comment>
<feature type="domain" description="Flavodoxin-like fold" evidence="8">
    <location>
        <begin position="1"/>
        <end position="175"/>
    </location>
</feature>
<keyword evidence="1 6" id="KW-0285">Flavoprotein</keyword>
<dbReference type="Pfam" id="PF02525">
    <property type="entry name" value="Flavodoxin_2"/>
    <property type="match status" value="1"/>
</dbReference>
<evidence type="ECO:0000313" key="9">
    <source>
        <dbReference type="EMBL" id="GAA2515893.1"/>
    </source>
</evidence>
<dbReference type="EC" id="1.7.1.17" evidence="6"/>
<evidence type="ECO:0000256" key="7">
    <source>
        <dbReference type="SAM" id="MobiDB-lite"/>
    </source>
</evidence>
<evidence type="ECO:0000256" key="3">
    <source>
        <dbReference type="ARBA" id="ARBA00023002"/>
    </source>
</evidence>
<comment type="caution">
    <text evidence="6">Lacks conserved residue(s) required for the propagation of feature annotation.</text>
</comment>
<feature type="binding site" evidence="6">
    <location>
        <position position="9"/>
    </location>
    <ligand>
        <name>FMN</name>
        <dbReference type="ChEBI" id="CHEBI:58210"/>
    </ligand>
</feature>
<organism evidence="9 10">
    <name type="scientific">Streptomyces longisporus</name>
    <dbReference type="NCBI Taxonomy" id="1948"/>
    <lineage>
        <taxon>Bacteria</taxon>
        <taxon>Bacillati</taxon>
        <taxon>Actinomycetota</taxon>
        <taxon>Actinomycetes</taxon>
        <taxon>Kitasatosporales</taxon>
        <taxon>Streptomycetaceae</taxon>
        <taxon>Streptomyces</taxon>
    </lineage>
</organism>
<dbReference type="PANTHER" id="PTHR43741:SF4">
    <property type="entry name" value="FMN-DEPENDENT NADH:QUINONE OXIDOREDUCTASE"/>
    <property type="match status" value="1"/>
</dbReference>
<comment type="cofactor">
    <cofactor evidence="6">
        <name>FMN</name>
        <dbReference type="ChEBI" id="CHEBI:58210"/>
    </cofactor>
    <text evidence="6">Binds 1 FMN per subunit.</text>
</comment>
<feature type="binding site" evidence="6">
    <location>
        <begin position="135"/>
        <end position="138"/>
    </location>
    <ligand>
        <name>FMN</name>
        <dbReference type="ChEBI" id="CHEBI:58210"/>
    </ligand>
</feature>
<evidence type="ECO:0000313" key="10">
    <source>
        <dbReference type="Proteomes" id="UP001501777"/>
    </source>
</evidence>
<comment type="catalytic activity">
    <reaction evidence="6">
        <text>2 a quinone + NADH + H(+) = 2 a 1,4-benzosemiquinone + NAD(+)</text>
        <dbReference type="Rhea" id="RHEA:65952"/>
        <dbReference type="ChEBI" id="CHEBI:15378"/>
        <dbReference type="ChEBI" id="CHEBI:57540"/>
        <dbReference type="ChEBI" id="CHEBI:57945"/>
        <dbReference type="ChEBI" id="CHEBI:132124"/>
        <dbReference type="ChEBI" id="CHEBI:134225"/>
    </reaction>
</comment>
<keyword evidence="4 6" id="KW-0520">NAD</keyword>
<evidence type="ECO:0000256" key="2">
    <source>
        <dbReference type="ARBA" id="ARBA00022643"/>
    </source>
</evidence>
<gene>
    <name evidence="6" type="primary">azoR</name>
    <name evidence="9" type="ORF">GCM10010276_75950</name>
</gene>
<accession>A0ABN3N7J1</accession>
<dbReference type="InterPro" id="IPR050104">
    <property type="entry name" value="FMN-dep_NADH:Q_OxRdtase_AzoR1"/>
</dbReference>
<evidence type="ECO:0000256" key="4">
    <source>
        <dbReference type="ARBA" id="ARBA00023027"/>
    </source>
</evidence>
<reference evidence="9 10" key="1">
    <citation type="journal article" date="2019" name="Int. J. Syst. Evol. Microbiol.">
        <title>The Global Catalogue of Microorganisms (GCM) 10K type strain sequencing project: providing services to taxonomists for standard genome sequencing and annotation.</title>
        <authorList>
            <consortium name="The Broad Institute Genomics Platform"/>
            <consortium name="The Broad Institute Genome Sequencing Center for Infectious Disease"/>
            <person name="Wu L."/>
            <person name="Ma J."/>
        </authorList>
    </citation>
    <scope>NUCLEOTIDE SEQUENCE [LARGE SCALE GENOMIC DNA]</scope>
    <source>
        <strain evidence="9 10">JCM 4395</strain>
    </source>
</reference>
<keyword evidence="2 6" id="KW-0288">FMN</keyword>
<keyword evidence="3 6" id="KW-0560">Oxidoreductase</keyword>
<feature type="region of interest" description="Disordered" evidence="7">
    <location>
        <begin position="16"/>
        <end position="68"/>
    </location>
</feature>
<comment type="subunit">
    <text evidence="6">Homodimer.</text>
</comment>
<dbReference type="InterPro" id="IPR023048">
    <property type="entry name" value="NADH:quinone_OxRdtase_FMN_depd"/>
</dbReference>
<dbReference type="PANTHER" id="PTHR43741">
    <property type="entry name" value="FMN-DEPENDENT NADH-AZOREDUCTASE 1"/>
    <property type="match status" value="1"/>
</dbReference>
<protein>
    <recommendedName>
        <fullName evidence="6">FMN dependent NADH:quinone oxidoreductase</fullName>
        <ecNumber evidence="6">1.6.5.-</ecNumber>
    </recommendedName>
    <alternativeName>
        <fullName evidence="6">Azo-dye reductase</fullName>
    </alternativeName>
    <alternativeName>
        <fullName evidence="6">FMN-dependent NADH-azo compound oxidoreductase</fullName>
    </alternativeName>
    <alternativeName>
        <fullName evidence="6">FMN-dependent NADH-azoreductase</fullName>
        <ecNumber evidence="6">1.7.1.17</ecNumber>
    </alternativeName>
</protein>
<dbReference type="EC" id="1.6.5.-" evidence="6"/>
<comment type="similarity">
    <text evidence="6">Belongs to the azoreductase type 1 family.</text>
</comment>
<comment type="function">
    <text evidence="6">Also exhibits azoreductase activity. Catalyzes the reductive cleavage of the azo bond in aromatic azo compounds to the corresponding amines.</text>
</comment>
<feature type="binding site" evidence="6">
    <location>
        <begin position="15"/>
        <end position="17"/>
    </location>
    <ligand>
        <name>FMN</name>
        <dbReference type="ChEBI" id="CHEBI:58210"/>
    </ligand>
</feature>